<comment type="caution">
    <text evidence="2">The sequence shown here is derived from an EMBL/GenBank/DDBJ whole genome shotgun (WGS) entry which is preliminary data.</text>
</comment>
<dbReference type="AlphaFoldDB" id="A0A9P6D7K9"/>
<keyword evidence="3" id="KW-1185">Reference proteome</keyword>
<protein>
    <recommendedName>
        <fullName evidence="4">Secreted protein</fullName>
    </recommendedName>
</protein>
<evidence type="ECO:0000256" key="1">
    <source>
        <dbReference type="SAM" id="SignalP"/>
    </source>
</evidence>
<evidence type="ECO:0000313" key="2">
    <source>
        <dbReference type="EMBL" id="KAF9485783.1"/>
    </source>
</evidence>
<sequence>MWLTGISLYRTVSLALLDVSCASNVARDAANALAILSAALVRCAAKCFMESGSLYFPTLYRQFSVEPWLNGYRKAAWRAAARLLIVLTAAMKWRNAFMHVTADSLAAFPLEVNT</sequence>
<feature type="signal peptide" evidence="1">
    <location>
        <begin position="1"/>
        <end position="22"/>
    </location>
</feature>
<dbReference type="EMBL" id="MU155133">
    <property type="protein sequence ID" value="KAF9485783.1"/>
    <property type="molecule type" value="Genomic_DNA"/>
</dbReference>
<proteinExistence type="predicted"/>
<name>A0A9P6D7K9_9AGAR</name>
<keyword evidence="1" id="KW-0732">Signal</keyword>
<organism evidence="2 3">
    <name type="scientific">Pholiota conissans</name>
    <dbReference type="NCBI Taxonomy" id="109636"/>
    <lineage>
        <taxon>Eukaryota</taxon>
        <taxon>Fungi</taxon>
        <taxon>Dikarya</taxon>
        <taxon>Basidiomycota</taxon>
        <taxon>Agaricomycotina</taxon>
        <taxon>Agaricomycetes</taxon>
        <taxon>Agaricomycetidae</taxon>
        <taxon>Agaricales</taxon>
        <taxon>Agaricineae</taxon>
        <taxon>Strophariaceae</taxon>
        <taxon>Pholiota</taxon>
    </lineage>
</organism>
<dbReference type="Proteomes" id="UP000807469">
    <property type="component" value="Unassembled WGS sequence"/>
</dbReference>
<evidence type="ECO:0000313" key="3">
    <source>
        <dbReference type="Proteomes" id="UP000807469"/>
    </source>
</evidence>
<reference evidence="2" key="1">
    <citation type="submission" date="2020-11" db="EMBL/GenBank/DDBJ databases">
        <authorList>
            <consortium name="DOE Joint Genome Institute"/>
            <person name="Ahrendt S."/>
            <person name="Riley R."/>
            <person name="Andreopoulos W."/>
            <person name="Labutti K."/>
            <person name="Pangilinan J."/>
            <person name="Ruiz-Duenas F.J."/>
            <person name="Barrasa J.M."/>
            <person name="Sanchez-Garcia M."/>
            <person name="Camarero S."/>
            <person name="Miyauchi S."/>
            <person name="Serrano A."/>
            <person name="Linde D."/>
            <person name="Babiker R."/>
            <person name="Drula E."/>
            <person name="Ayuso-Fernandez I."/>
            <person name="Pacheco R."/>
            <person name="Padilla G."/>
            <person name="Ferreira P."/>
            <person name="Barriuso J."/>
            <person name="Kellner H."/>
            <person name="Castanera R."/>
            <person name="Alfaro M."/>
            <person name="Ramirez L."/>
            <person name="Pisabarro A.G."/>
            <person name="Kuo A."/>
            <person name="Tritt A."/>
            <person name="Lipzen A."/>
            <person name="He G."/>
            <person name="Yan M."/>
            <person name="Ng V."/>
            <person name="Cullen D."/>
            <person name="Martin F."/>
            <person name="Rosso M.-N."/>
            <person name="Henrissat B."/>
            <person name="Hibbett D."/>
            <person name="Martinez A.T."/>
            <person name="Grigoriev I.V."/>
        </authorList>
    </citation>
    <scope>NUCLEOTIDE SEQUENCE</scope>
    <source>
        <strain evidence="2">CIRM-BRFM 674</strain>
    </source>
</reference>
<accession>A0A9P6D7K9</accession>
<gene>
    <name evidence="2" type="ORF">BDN70DRAFT_988436</name>
</gene>
<evidence type="ECO:0008006" key="4">
    <source>
        <dbReference type="Google" id="ProtNLM"/>
    </source>
</evidence>
<feature type="chain" id="PRO_5040491619" description="Secreted protein" evidence="1">
    <location>
        <begin position="23"/>
        <end position="114"/>
    </location>
</feature>